<comment type="caution">
    <text evidence="4">The sequence shown here is derived from an EMBL/GenBank/DDBJ whole genome shotgun (WGS) entry which is preliminary data.</text>
</comment>
<dbReference type="InterPro" id="IPR011009">
    <property type="entry name" value="Kinase-like_dom_sf"/>
</dbReference>
<dbReference type="InterPro" id="IPR001245">
    <property type="entry name" value="Ser-Thr/Tyr_kinase_cat_dom"/>
</dbReference>
<evidence type="ECO:0000256" key="2">
    <source>
        <dbReference type="ARBA" id="ARBA00022840"/>
    </source>
</evidence>
<dbReference type="SMART" id="SM00671">
    <property type="entry name" value="SEL1"/>
    <property type="match status" value="3"/>
</dbReference>
<dbReference type="Pfam" id="PF07714">
    <property type="entry name" value="PK_Tyr_Ser-Thr"/>
    <property type="match status" value="1"/>
</dbReference>
<dbReference type="Gene3D" id="1.20.930.20">
    <property type="entry name" value="Adaptor protein Cbl, N-terminal domain"/>
    <property type="match status" value="1"/>
</dbReference>
<gene>
    <name evidence="4" type="ORF">GMARGA_LOCUS7906</name>
</gene>
<dbReference type="Proteomes" id="UP000789901">
    <property type="component" value="Unassembled WGS sequence"/>
</dbReference>
<evidence type="ECO:0000313" key="4">
    <source>
        <dbReference type="EMBL" id="CAG8622317.1"/>
    </source>
</evidence>
<dbReference type="PROSITE" id="PS50011">
    <property type="entry name" value="PROTEIN_KINASE_DOM"/>
    <property type="match status" value="1"/>
</dbReference>
<dbReference type="CDD" id="cd21037">
    <property type="entry name" value="MLKL_NTD"/>
    <property type="match status" value="1"/>
</dbReference>
<feature type="domain" description="Protein kinase" evidence="3">
    <location>
        <begin position="228"/>
        <end position="493"/>
    </location>
</feature>
<dbReference type="InterPro" id="IPR036537">
    <property type="entry name" value="Adaptor_Cbl_N_dom_sf"/>
</dbReference>
<evidence type="ECO:0000256" key="1">
    <source>
        <dbReference type="ARBA" id="ARBA00022741"/>
    </source>
</evidence>
<dbReference type="InterPro" id="IPR006597">
    <property type="entry name" value="Sel1-like"/>
</dbReference>
<accession>A0ABN7ULC1</accession>
<dbReference type="PROSITE" id="PS00109">
    <property type="entry name" value="PROTEIN_KINASE_TYR"/>
    <property type="match status" value="1"/>
</dbReference>
<dbReference type="Gene3D" id="1.25.40.10">
    <property type="entry name" value="Tetratricopeptide repeat domain"/>
    <property type="match status" value="1"/>
</dbReference>
<evidence type="ECO:0000259" key="3">
    <source>
        <dbReference type="PROSITE" id="PS50011"/>
    </source>
</evidence>
<dbReference type="InterPro" id="IPR011990">
    <property type="entry name" value="TPR-like_helical_dom_sf"/>
</dbReference>
<dbReference type="InterPro" id="IPR000719">
    <property type="entry name" value="Prot_kinase_dom"/>
</dbReference>
<dbReference type="SUPFAM" id="SSF56112">
    <property type="entry name" value="Protein kinase-like (PK-like)"/>
    <property type="match status" value="1"/>
</dbReference>
<keyword evidence="2" id="KW-0067">ATP-binding</keyword>
<dbReference type="Pfam" id="PF08238">
    <property type="entry name" value="Sel1"/>
    <property type="match status" value="3"/>
</dbReference>
<reference evidence="4 5" key="1">
    <citation type="submission" date="2021-06" db="EMBL/GenBank/DDBJ databases">
        <authorList>
            <person name="Kallberg Y."/>
            <person name="Tangrot J."/>
            <person name="Rosling A."/>
        </authorList>
    </citation>
    <scope>NUCLEOTIDE SEQUENCE [LARGE SCALE GENOMIC DNA]</scope>
    <source>
        <strain evidence="4 5">120-4 pot B 10/14</strain>
    </source>
</reference>
<dbReference type="InterPro" id="IPR051681">
    <property type="entry name" value="Ser/Thr_Kinases-Pseudokinases"/>
</dbReference>
<sequence length="692" mass="78966">MAETLEMVLEDAQSIFTLGTNSNILKNSLNVVGKLADTVQPFVPLISTVFVVVSEVMKIYENAKHNKKICASLLVRANTAKINVEILQLQPRICDHKAFYRFVEVLKKIKNFMNDVSNLSGWKKYATTNSVQETFTKLISEFDQSMNDLHFTITISNEEQRKLDQENLNADFEEMKQFLKTIAGGVTDNNSQINTIINELQIINEKVGLLTNGLNNAGNQINHLKAIKINPKELDDLPYREIKLCAGKSIVKKLYRGNNVACKSTNVVDDGTSVNQRIQAQLVILGKLKECPNILKFYGLSNLDDNQVMVFEWADKGNLRELYLNQDIDLVEKVHIALDICRGLVFLHSCDILHHDIRCENIMMTLRLEPKIANFKYSRETEQNSTLIENVNDLVRWMAPEKMSKHRYNFKYEIFSFEMLIWELVFEKFPYEDISSTNQVIEHVINGNRENIIFGQITPENQRLQQGLMEIITAGNPQNRIRLAEIFLKLEKLSLNCTQPCYRTSLYPDGYLDLDGSKLNKQLSITESNKPFITEIKSLEEGIAAHKNKDYEKAWKIFELHSNLGNSTAKYWKARYLIGGVFVNKDITQAASLFKEAAEDNNTDACFRYALMMTDKSSGVKYNREKFIEYLMKAADAGNAMAQYNLGDMHLKGNLPSLSNSDLGIKYLKLAALNGHSKAVEILKEKDININE</sequence>
<dbReference type="PANTHER" id="PTHR44329">
    <property type="entry name" value="SERINE/THREONINE-PROTEIN KINASE TNNI3K-RELATED"/>
    <property type="match status" value="1"/>
</dbReference>
<proteinExistence type="predicted"/>
<dbReference type="SUPFAM" id="SSF81901">
    <property type="entry name" value="HCP-like"/>
    <property type="match status" value="1"/>
</dbReference>
<dbReference type="InterPro" id="IPR059179">
    <property type="entry name" value="MLKL-like_MCAfunc"/>
</dbReference>
<organism evidence="4 5">
    <name type="scientific">Gigaspora margarita</name>
    <dbReference type="NCBI Taxonomy" id="4874"/>
    <lineage>
        <taxon>Eukaryota</taxon>
        <taxon>Fungi</taxon>
        <taxon>Fungi incertae sedis</taxon>
        <taxon>Mucoromycota</taxon>
        <taxon>Glomeromycotina</taxon>
        <taxon>Glomeromycetes</taxon>
        <taxon>Diversisporales</taxon>
        <taxon>Gigasporaceae</taxon>
        <taxon>Gigaspora</taxon>
    </lineage>
</organism>
<dbReference type="EMBL" id="CAJVQB010003947">
    <property type="protein sequence ID" value="CAG8622317.1"/>
    <property type="molecule type" value="Genomic_DNA"/>
</dbReference>
<dbReference type="PANTHER" id="PTHR44329:SF298">
    <property type="entry name" value="MIXED LINEAGE KINASE DOMAIN-LIKE PROTEIN"/>
    <property type="match status" value="1"/>
</dbReference>
<protein>
    <submittedName>
        <fullName evidence="4">39278_t:CDS:1</fullName>
    </submittedName>
</protein>
<dbReference type="InterPro" id="IPR008266">
    <property type="entry name" value="Tyr_kinase_AS"/>
</dbReference>
<name>A0ABN7ULC1_GIGMA</name>
<keyword evidence="5" id="KW-1185">Reference proteome</keyword>
<evidence type="ECO:0000313" key="5">
    <source>
        <dbReference type="Proteomes" id="UP000789901"/>
    </source>
</evidence>
<dbReference type="Gene3D" id="1.10.510.10">
    <property type="entry name" value="Transferase(Phosphotransferase) domain 1"/>
    <property type="match status" value="1"/>
</dbReference>
<keyword evidence="1" id="KW-0547">Nucleotide-binding</keyword>